<dbReference type="EMBL" id="AZGY01000023">
    <property type="protein sequence ID" value="KZZ89960.1"/>
    <property type="molecule type" value="Genomic_DNA"/>
</dbReference>
<keyword evidence="7 9" id="KW-0539">Nucleus</keyword>
<evidence type="ECO:0000256" key="10">
    <source>
        <dbReference type="SAM" id="MobiDB-lite"/>
    </source>
</evidence>
<gene>
    <name evidence="9" type="primary">MED5</name>
    <name evidence="11" type="ORF">AAL_07468</name>
</gene>
<accession>A0A166NH10</accession>
<dbReference type="GO" id="GO:0006357">
    <property type="term" value="P:regulation of transcription by RNA polymerase II"/>
    <property type="evidence" value="ECO:0007669"/>
    <property type="project" value="InterPro"/>
</dbReference>
<comment type="subcellular location">
    <subcellularLocation>
        <location evidence="1 9">Nucleus</location>
    </subcellularLocation>
</comment>
<keyword evidence="5 9" id="KW-0010">Activator</keyword>
<dbReference type="Proteomes" id="UP000078544">
    <property type="component" value="Unassembled WGS sequence"/>
</dbReference>
<evidence type="ECO:0000256" key="1">
    <source>
        <dbReference type="ARBA" id="ARBA00004123"/>
    </source>
</evidence>
<comment type="caution">
    <text evidence="11">The sequence shown here is derived from an EMBL/GenBank/DDBJ whole genome shotgun (WGS) entry which is preliminary data.</text>
</comment>
<sequence>MDQGVDAGRVLRDAVEYWTKFVRACISKAPDDEFYEQMARNIYKQNPLPPAILADLFFHPQPDDQVSLVPRMPLYIRILHRLGFIDSLSILRSMYKVSALHDVLKKSGSSQEQNSNGQQDTSVGDKESRRWSTSSWFEEFFFFQIIKAMTDGTPLGDTKDMLELCQIVSQWMDLFTSTSNFFAADVLGQLQESRSRDPKFCMEESRDAFVPLLVRLVETPLLVKTISMSIAKGARKQLSDSMWSFLQTLQPSGLVDRLQIFYTDTLTKLDPDGKKKQAAASAAMEEILETTVGVDNFVIPDLPVPNTRAALYVFLNACLVGRPLIDDNVLISYIHNRYQDQTQAGVIDLILASFDILANAIFRNEGSKDSHVLKSFLVCKVPLLICQLCSAGFDMSTSEYCITEALNQVDTSVFPTASLMFDPSRSNNPYTESVREDFCTACVVHGLIQREHVDRILGESSMSYVSLEKLSKEKLVQDCLASTANIQSLIRDLDKTDGNVGAVAQALVPPLLNGARKFQVLKTEQVMRRLCHNKETISLKMVCSQLAQKPQALDVLLLFEKLPSIVEPLCQVLDNWQYEEDQGEYQPIYEEFGSILLVVLAFAYRYNLSPFDMGIASPDSSVAKIVNWAHISRDPHELSAQQKEHVNGWIEGLFDNESGGLGDDLMSSCPPPDFYSLVASIFQRIIVAYTVGYLNDDALKGGIEYLVDTFLLPSLVPAMRFLADYLWVEQSEQKAVIKILQLLLLPSSISGEASAMLSSVCNLVAKPLEHSLRTYQRQDPKNQDIEPLLIALKDSLPLSRRTGGADHLELETWANSSGLSGALRHTIQGLVQWAMNPAVNNMPTSYTHRQLIVFVQVTGASRTLQMLLEEIRMHAEAGNPSVVYDVVAAMICAPNVQNEAPWTDGMMMDASGNIAPPVQRSLTLRQALGFARERARKVSKEDALLAEIIVRLHRRVEAHMVMPQPPAILAADAGIPLDLAAGAAGLGDVDALAVAGVGADGVGLDMGLGGPGSAGGLDSTSDGDLFGGLDMNMDSVYWDSMELTGN</sequence>
<evidence type="ECO:0000256" key="2">
    <source>
        <dbReference type="ARBA" id="ARBA00008782"/>
    </source>
</evidence>
<dbReference type="GO" id="GO:0003712">
    <property type="term" value="F:transcription coregulator activity"/>
    <property type="evidence" value="ECO:0007669"/>
    <property type="project" value="InterPro"/>
</dbReference>
<dbReference type="PANTHER" id="PTHR35784">
    <property type="entry name" value="MEDIATOR OF RNA POLYMERASE II TRANSCRIPTION SUBUNIT 5"/>
    <property type="match status" value="1"/>
</dbReference>
<reference evidence="11 12" key="1">
    <citation type="journal article" date="2016" name="Genome Biol. Evol.">
        <title>Divergent and convergent evolution of fungal pathogenicity.</title>
        <authorList>
            <person name="Shang Y."/>
            <person name="Xiao G."/>
            <person name="Zheng P."/>
            <person name="Cen K."/>
            <person name="Zhan S."/>
            <person name="Wang C."/>
        </authorList>
    </citation>
    <scope>NUCLEOTIDE SEQUENCE [LARGE SCALE GENOMIC DNA]</scope>
    <source>
        <strain evidence="11 12">RCEF 2490</strain>
    </source>
</reference>
<dbReference type="GO" id="GO:0016592">
    <property type="term" value="C:mediator complex"/>
    <property type="evidence" value="ECO:0007669"/>
    <property type="project" value="InterPro"/>
</dbReference>
<keyword evidence="6 9" id="KW-0804">Transcription</keyword>
<evidence type="ECO:0000256" key="9">
    <source>
        <dbReference type="RuleBase" id="RU364142"/>
    </source>
</evidence>
<evidence type="ECO:0000313" key="11">
    <source>
        <dbReference type="EMBL" id="KZZ89960.1"/>
    </source>
</evidence>
<evidence type="ECO:0000256" key="8">
    <source>
        <dbReference type="ARBA" id="ARBA00031256"/>
    </source>
</evidence>
<dbReference type="STRING" id="1081109.A0A166NH10"/>
<evidence type="ECO:0000256" key="4">
    <source>
        <dbReference type="ARBA" id="ARBA00023015"/>
    </source>
</evidence>
<dbReference type="InterPro" id="IPR014801">
    <property type="entry name" value="Mediator_Med5_fun"/>
</dbReference>
<protein>
    <recommendedName>
        <fullName evidence="3 9">Mediator of RNA polymerase II transcription subunit 5</fullName>
    </recommendedName>
    <alternativeName>
        <fullName evidence="8 9">Mediator complex subunit 5</fullName>
    </alternativeName>
</protein>
<dbReference type="OrthoDB" id="5322661at2759"/>
<dbReference type="AlphaFoldDB" id="A0A166NH10"/>
<keyword evidence="4 9" id="KW-0805">Transcription regulation</keyword>
<comment type="function">
    <text evidence="9">Component of the Mediator complex, a coactivator involved in the regulated transcription of nearly all RNA polymerase II-dependent genes. Mediator functions as a bridge to convey information from gene-specific regulatory proteins to the basal RNA polymerase II transcription machinery. Mediator is recruited to promoters by direct interactions with regulatory proteins and serves as a scaffold for the assembly of a functional preinitiation complex with RNA polymerase II and the general transcription factors.</text>
</comment>
<dbReference type="PANTHER" id="PTHR35784:SF1">
    <property type="entry name" value="MEDIATOR OF RNA POLYMERASE II TRANSCRIPTION SUBUNIT 5"/>
    <property type="match status" value="1"/>
</dbReference>
<feature type="region of interest" description="Disordered" evidence="10">
    <location>
        <begin position="107"/>
        <end position="127"/>
    </location>
</feature>
<keyword evidence="12" id="KW-1185">Reference proteome</keyword>
<name>A0A166NH10_9HYPO</name>
<dbReference type="Pfam" id="PF08689">
    <property type="entry name" value="Med5"/>
    <property type="match status" value="1"/>
</dbReference>
<proteinExistence type="inferred from homology"/>
<organism evidence="11 12">
    <name type="scientific">Moelleriella libera RCEF 2490</name>
    <dbReference type="NCBI Taxonomy" id="1081109"/>
    <lineage>
        <taxon>Eukaryota</taxon>
        <taxon>Fungi</taxon>
        <taxon>Dikarya</taxon>
        <taxon>Ascomycota</taxon>
        <taxon>Pezizomycotina</taxon>
        <taxon>Sordariomycetes</taxon>
        <taxon>Hypocreomycetidae</taxon>
        <taxon>Hypocreales</taxon>
        <taxon>Clavicipitaceae</taxon>
        <taxon>Moelleriella</taxon>
    </lineage>
</organism>
<evidence type="ECO:0000256" key="6">
    <source>
        <dbReference type="ARBA" id="ARBA00023163"/>
    </source>
</evidence>
<feature type="compositionally biased region" description="Low complexity" evidence="10">
    <location>
        <begin position="107"/>
        <end position="119"/>
    </location>
</feature>
<evidence type="ECO:0000256" key="5">
    <source>
        <dbReference type="ARBA" id="ARBA00023159"/>
    </source>
</evidence>
<evidence type="ECO:0000313" key="12">
    <source>
        <dbReference type="Proteomes" id="UP000078544"/>
    </source>
</evidence>
<comment type="similarity">
    <text evidence="2 9">Belongs to the Mediator complex subunit 5 family.</text>
</comment>
<evidence type="ECO:0000256" key="7">
    <source>
        <dbReference type="ARBA" id="ARBA00023242"/>
    </source>
</evidence>
<evidence type="ECO:0000256" key="3">
    <source>
        <dbReference type="ARBA" id="ARBA00020628"/>
    </source>
</evidence>
<comment type="subunit">
    <text evidence="9">Component of the Mediator complex.</text>
</comment>